<proteinExistence type="predicted"/>
<dbReference type="RefSeq" id="WP_255845535.1">
    <property type="nucleotide sequence ID" value="NZ_CP094358.1"/>
</dbReference>
<dbReference type="PANTHER" id="PTHR30441:SF8">
    <property type="entry name" value="DUF748 DOMAIN-CONTAINING PROTEIN"/>
    <property type="match status" value="1"/>
</dbReference>
<keyword evidence="2" id="KW-1185">Reference proteome</keyword>
<dbReference type="InterPro" id="IPR052894">
    <property type="entry name" value="AsmA-related"/>
</dbReference>
<evidence type="ECO:0000313" key="2">
    <source>
        <dbReference type="Proteomes" id="UP000831290"/>
    </source>
</evidence>
<dbReference type="KEGG" id="fbm:MQE35_06380"/>
<reference evidence="1" key="1">
    <citation type="submission" date="2022-03" db="EMBL/GenBank/DDBJ databases">
        <title>Description of Abyssus ytuae gen. nov., sp. nov., a novel member of the family Flavobacteriaceae isolated from the sediment of Mariana Trench.</title>
        <authorList>
            <person name="Zhang J."/>
            <person name="Xu X."/>
        </authorList>
    </citation>
    <scope>NUCLEOTIDE SEQUENCE</scope>
    <source>
        <strain evidence="1">MT3330</strain>
    </source>
</reference>
<dbReference type="EMBL" id="CP094358">
    <property type="protein sequence ID" value="UOB18918.1"/>
    <property type="molecule type" value="Genomic_DNA"/>
</dbReference>
<sequence>MKKTKKILKILAVVVVLLIGTVIALPFIFKGKIVGIIKNQVNNNINAQFDFAEADISILRNFPNATVVIKDVSLVNFEPFKGDTLFAAKETYLQMSVKELFKKSDETIIVNSFKVNGADLHLKLNNENVANYDISKSKETEEAVKEKDTTSGGFHFNVKEYEITNSNISYSNEESKFKLQLNDLAHFGKGDFSKDLFDLDTKTDSDVLMTVGDKNYLNNTHINLDAVLGIDLKENKYTFQDNKAIINRLPLIFDGYLKLIDKGQEMKIGFKTESTEFKNFLAVIPEEYSKNIDNVNTTGEFIVEGVLLGVVDDEHIPTFDVKITSENASFKYPELPKRVNNIDVSANVVNKSGLVNDTYVDINKLSFKIDQDTFSAKAKLSNLTENMLVNGEVLGTLNLANLSKAYPVPEENQLSGVLVADVKAAFDMNSVENKKYENTKIDGTFDLRDFEFSSPEMKHPVQINRANIDFNPQVIRLNKFDAKTGNTDFIATGTLNNLLGFIFSEGDIEGNFDLSSNTFSVNDFMTVEETKKEDGEVVVSDEKVKIPSFLNCTVNAQAKTVIYDNLTLKNVAGTLVIKDETATVKDLKSDVFDGKVIVNGNVSTKEETPVFKMNLGIEQFDIAKSFNGLELFKALSPIANAIEGELNSTLSLSGNLNNNLTPQLISLSGNAIAEVLTTSILPKGGKLLSGLEQKLNFINFEEINMNDVKTKLKFDNGKVSVEPFQLQYKDITIDISGSHSFDKSLNYYATINVPAQYLGSEVTSLLQKLGDEDAKNITVPVTATIGGSYSDPNISTNLTTAISGLTQQLVAKQKEKLINKGKDEVKDALSGIINKNITSKDSTKVGKDSTKTATKDVVKDAAEGLIKNIFGKKKKDSIK</sequence>
<dbReference type="GO" id="GO:0005886">
    <property type="term" value="C:plasma membrane"/>
    <property type="evidence" value="ECO:0007669"/>
    <property type="project" value="TreeGrafter"/>
</dbReference>
<organism evidence="1 2">
    <name type="scientific">Abyssalbus ytuae</name>
    <dbReference type="NCBI Taxonomy" id="2926907"/>
    <lineage>
        <taxon>Bacteria</taxon>
        <taxon>Pseudomonadati</taxon>
        <taxon>Bacteroidota</taxon>
        <taxon>Flavobacteriia</taxon>
        <taxon>Flavobacteriales</taxon>
        <taxon>Flavobacteriaceae</taxon>
        <taxon>Abyssalbus</taxon>
    </lineage>
</organism>
<dbReference type="PANTHER" id="PTHR30441">
    <property type="entry name" value="DUF748 DOMAIN-CONTAINING PROTEIN"/>
    <property type="match status" value="1"/>
</dbReference>
<evidence type="ECO:0000313" key="1">
    <source>
        <dbReference type="EMBL" id="UOB18918.1"/>
    </source>
</evidence>
<dbReference type="AlphaFoldDB" id="A0A9E6ZU24"/>
<dbReference type="GO" id="GO:0090313">
    <property type="term" value="P:regulation of protein targeting to membrane"/>
    <property type="evidence" value="ECO:0007669"/>
    <property type="project" value="TreeGrafter"/>
</dbReference>
<accession>A0A9E6ZU24</accession>
<name>A0A9E6ZU24_9FLAO</name>
<dbReference type="Proteomes" id="UP000831290">
    <property type="component" value="Chromosome"/>
</dbReference>
<gene>
    <name evidence="1" type="ORF">MQE35_06380</name>
</gene>
<protein>
    <submittedName>
        <fullName evidence="1">AsmA family protein</fullName>
    </submittedName>
</protein>